<name>A0A1H0JIJ8_9HYPH</name>
<dbReference type="AlphaFoldDB" id="A0A1H0JIJ8"/>
<dbReference type="Gene3D" id="2.70.98.10">
    <property type="match status" value="1"/>
</dbReference>
<sequence length="366" mass="40745">MGERMGIRIDLTEAMFGETERRLCAFEGISVTTFRYASGVAGLRIGTRRGEVVILPFRGQQIWRARFDGREFAMRSMFDEPARSTTYLETYGAFLIHCGLTGIGAPEAGDSHPLHGELPSAPFEDAWLDLDEAAGRVTLGGVFRYAVAFSTRYTLTATLGIGRDETLIDCHLRLRNDKRTPMEVLYLAHINFRPSDGATLHYTAPYTPEAVRVRRSIPAHVRAGPGYAEFLEALAADPTLHHRLEPGLGFDPEVVFAIDAVADEAGWAHAVQRHADGSADYVAHRPDQAPRLNRWICRTPDQDAIGFSFPSTSSTLGRRNEVEAGRFVPLDGEREWHLDMRFGRLSADEADRRIEAIDRLMGRTTG</sequence>
<proteinExistence type="predicted"/>
<protein>
    <recommendedName>
        <fullName evidence="3">Galactose mutarotase</fullName>
    </recommendedName>
</protein>
<evidence type="ECO:0000313" key="2">
    <source>
        <dbReference type="Proteomes" id="UP000198793"/>
    </source>
</evidence>
<evidence type="ECO:0008006" key="3">
    <source>
        <dbReference type="Google" id="ProtNLM"/>
    </source>
</evidence>
<dbReference type="GO" id="GO:0030246">
    <property type="term" value="F:carbohydrate binding"/>
    <property type="evidence" value="ECO:0007669"/>
    <property type="project" value="InterPro"/>
</dbReference>
<dbReference type="EMBL" id="FNIT01000006">
    <property type="protein sequence ID" value="SDO43350.1"/>
    <property type="molecule type" value="Genomic_DNA"/>
</dbReference>
<dbReference type="Proteomes" id="UP000198793">
    <property type="component" value="Unassembled WGS sequence"/>
</dbReference>
<dbReference type="STRING" id="1166073.SAMN05192530_106197"/>
<dbReference type="Pfam" id="PF14486">
    <property type="entry name" value="DUF4432"/>
    <property type="match status" value="1"/>
</dbReference>
<gene>
    <name evidence="1" type="ORF">SAMN05192530_106197</name>
</gene>
<accession>A0A1H0JIJ8</accession>
<evidence type="ECO:0000313" key="1">
    <source>
        <dbReference type="EMBL" id="SDO43350.1"/>
    </source>
</evidence>
<dbReference type="InterPro" id="IPR027839">
    <property type="entry name" value="DUF4432"/>
</dbReference>
<dbReference type="InterPro" id="IPR014718">
    <property type="entry name" value="GH-type_carb-bd"/>
</dbReference>
<organism evidence="1 2">
    <name type="scientific">Aureimonas jatrophae</name>
    <dbReference type="NCBI Taxonomy" id="1166073"/>
    <lineage>
        <taxon>Bacteria</taxon>
        <taxon>Pseudomonadati</taxon>
        <taxon>Pseudomonadota</taxon>
        <taxon>Alphaproteobacteria</taxon>
        <taxon>Hyphomicrobiales</taxon>
        <taxon>Aurantimonadaceae</taxon>
        <taxon>Aureimonas</taxon>
    </lineage>
</organism>
<dbReference type="OrthoDB" id="146552at2"/>
<reference evidence="1 2" key="1">
    <citation type="submission" date="2016-10" db="EMBL/GenBank/DDBJ databases">
        <authorList>
            <person name="de Groot N.N."/>
        </authorList>
    </citation>
    <scope>NUCLEOTIDE SEQUENCE [LARGE SCALE GENOMIC DNA]</scope>
    <source>
        <strain evidence="2">L7-484,KACC 16230,DSM 25025</strain>
    </source>
</reference>
<keyword evidence="2" id="KW-1185">Reference proteome</keyword>